<proteinExistence type="predicted"/>
<evidence type="ECO:0000313" key="2">
    <source>
        <dbReference type="Proteomes" id="UP000271098"/>
    </source>
</evidence>
<protein>
    <submittedName>
        <fullName evidence="3">Secreted protein</fullName>
    </submittedName>
</protein>
<name>A0A183DCT7_9BILA</name>
<reference evidence="3" key="1">
    <citation type="submission" date="2016-06" db="UniProtKB">
        <authorList>
            <consortium name="WormBaseParasite"/>
        </authorList>
    </citation>
    <scope>IDENTIFICATION</scope>
</reference>
<keyword evidence="2" id="KW-1185">Reference proteome</keyword>
<dbReference type="EMBL" id="UYRT01015492">
    <property type="protein sequence ID" value="VDK55053.1"/>
    <property type="molecule type" value="Genomic_DNA"/>
</dbReference>
<sequence length="116" mass="12992">MNNSSALRNAFRDAIVRAVSFARSAEAVVFHGIFAIPVSLRKKRQYVGQIRSTRTVGQHAQKHAPENQNYALLYVLVVAFAKKALCSTAPIAYSRSYALVHFFFAIFHFVSSQTNK</sequence>
<reference evidence="1 2" key="2">
    <citation type="submission" date="2018-11" db="EMBL/GenBank/DDBJ databases">
        <authorList>
            <consortium name="Pathogen Informatics"/>
        </authorList>
    </citation>
    <scope>NUCLEOTIDE SEQUENCE [LARGE SCALE GENOMIC DNA]</scope>
</reference>
<dbReference type="AlphaFoldDB" id="A0A183DCT7"/>
<dbReference type="WBParaSite" id="GPUH_0000653701-mRNA-1">
    <property type="protein sequence ID" value="GPUH_0000653701-mRNA-1"/>
    <property type="gene ID" value="GPUH_0000653701"/>
</dbReference>
<dbReference type="Proteomes" id="UP000271098">
    <property type="component" value="Unassembled WGS sequence"/>
</dbReference>
<gene>
    <name evidence="1" type="ORF">GPUH_LOCUS6530</name>
</gene>
<evidence type="ECO:0000313" key="1">
    <source>
        <dbReference type="EMBL" id="VDK55053.1"/>
    </source>
</evidence>
<accession>A0A183DCT7</accession>
<evidence type="ECO:0000313" key="3">
    <source>
        <dbReference type="WBParaSite" id="GPUH_0000653701-mRNA-1"/>
    </source>
</evidence>
<organism evidence="3">
    <name type="scientific">Gongylonema pulchrum</name>
    <dbReference type="NCBI Taxonomy" id="637853"/>
    <lineage>
        <taxon>Eukaryota</taxon>
        <taxon>Metazoa</taxon>
        <taxon>Ecdysozoa</taxon>
        <taxon>Nematoda</taxon>
        <taxon>Chromadorea</taxon>
        <taxon>Rhabditida</taxon>
        <taxon>Spirurina</taxon>
        <taxon>Spiruromorpha</taxon>
        <taxon>Spiruroidea</taxon>
        <taxon>Gongylonematidae</taxon>
        <taxon>Gongylonema</taxon>
    </lineage>
</organism>